<reference evidence="2" key="1">
    <citation type="submission" date="2015-08" db="EMBL/GenBank/DDBJ databases">
        <title>Complete DNA Sequence of Pseudomonas syringae pv. actinidiae, the Causal Agent of Kiwifruit Canker Disease.</title>
        <authorList>
            <person name="Rikkerink E.H.A."/>
            <person name="Fineran P.C."/>
        </authorList>
    </citation>
    <scope>NUCLEOTIDE SEQUENCE</scope>
    <source>
        <strain evidence="2">DSM 13666</strain>
    </source>
</reference>
<sequence length="62" mass="6812">MKKVVPPLLAYLIVCIVAIILPASEGYNTVAWKLLVGQIYAVPILIIVALISFYVNRKTSPN</sequence>
<dbReference type="EMBL" id="LILD01000001">
    <property type="protein sequence ID" value="KOO38532.1"/>
    <property type="molecule type" value="Genomic_DNA"/>
</dbReference>
<evidence type="ECO:0000313" key="2">
    <source>
        <dbReference type="EMBL" id="KOO38532.1"/>
    </source>
</evidence>
<protein>
    <recommendedName>
        <fullName evidence="3">DUF4017 domain-containing protein</fullName>
    </recommendedName>
</protein>
<evidence type="ECO:0008006" key="3">
    <source>
        <dbReference type="Google" id="ProtNLM"/>
    </source>
</evidence>
<accession>A0A0M0KIU8</accession>
<keyword evidence="1" id="KW-0472">Membrane</keyword>
<comment type="caution">
    <text evidence="2">The sequence shown here is derived from an EMBL/GenBank/DDBJ whole genome shotgun (WGS) entry which is preliminary data.</text>
</comment>
<feature type="transmembrane region" description="Helical" evidence="1">
    <location>
        <begin position="36"/>
        <end position="55"/>
    </location>
</feature>
<dbReference type="PATRIC" id="fig|136160.3.peg.1594"/>
<evidence type="ECO:0000256" key="1">
    <source>
        <dbReference type="SAM" id="Phobius"/>
    </source>
</evidence>
<name>A0A0M0KIU8_ALKHA</name>
<keyword evidence="1" id="KW-1133">Transmembrane helix</keyword>
<dbReference type="AlphaFoldDB" id="A0A0M0KIU8"/>
<dbReference type="RefSeq" id="WP_053430807.1">
    <property type="nucleotide sequence ID" value="NZ_LILD02000013.1"/>
</dbReference>
<organism evidence="2">
    <name type="scientific">Halalkalibacterium halodurans</name>
    <name type="common">Bacillus halodurans</name>
    <dbReference type="NCBI Taxonomy" id="86665"/>
    <lineage>
        <taxon>Bacteria</taxon>
        <taxon>Bacillati</taxon>
        <taxon>Bacillota</taxon>
        <taxon>Bacilli</taxon>
        <taxon>Bacillales</taxon>
        <taxon>Bacillaceae</taxon>
        <taxon>Halalkalibacterium (ex Joshi et al. 2022)</taxon>
    </lineage>
</organism>
<dbReference type="InterPro" id="IPR025090">
    <property type="entry name" value="DUF4017"/>
</dbReference>
<accession>A0A4Y7WZJ5</accession>
<keyword evidence="1" id="KW-0812">Transmembrane</keyword>
<gene>
    <name evidence="2" type="ORF">AMD02_06450</name>
</gene>
<dbReference type="Pfam" id="PF13209">
    <property type="entry name" value="DUF4017"/>
    <property type="match status" value="1"/>
</dbReference>
<proteinExistence type="predicted"/>